<evidence type="ECO:0000256" key="1">
    <source>
        <dbReference type="ARBA" id="ARBA00004377"/>
    </source>
</evidence>
<comment type="subcellular location">
    <subcellularLocation>
        <location evidence="1 9">Cell inner membrane</location>
        <topology evidence="1 9">Single-pass membrane protein</topology>
    </subcellularLocation>
</comment>
<evidence type="ECO:0000313" key="14">
    <source>
        <dbReference type="Proteomes" id="UP000219621"/>
    </source>
</evidence>
<reference evidence="13 14" key="1">
    <citation type="submission" date="2017-09" db="EMBL/GenBank/DDBJ databases">
        <authorList>
            <person name="Ehlers B."/>
            <person name="Leendertz F.H."/>
        </authorList>
    </citation>
    <scope>NUCLEOTIDE SEQUENCE [LARGE SCALE GENOMIC DNA]</scope>
    <source>
        <strain evidence="13 14">USBA 140</strain>
    </source>
</reference>
<dbReference type="SUPFAM" id="SSF111369">
    <property type="entry name" value="HlyD-like secretion proteins"/>
    <property type="match status" value="1"/>
</dbReference>
<dbReference type="GO" id="GO:0015031">
    <property type="term" value="P:protein transport"/>
    <property type="evidence" value="ECO:0007669"/>
    <property type="project" value="InterPro"/>
</dbReference>
<dbReference type="NCBIfam" id="TIGR01843">
    <property type="entry name" value="type_I_hlyD"/>
    <property type="match status" value="1"/>
</dbReference>
<evidence type="ECO:0000256" key="9">
    <source>
        <dbReference type="RuleBase" id="RU365093"/>
    </source>
</evidence>
<keyword evidence="4 9" id="KW-1003">Cell membrane</keyword>
<evidence type="ECO:0000256" key="5">
    <source>
        <dbReference type="ARBA" id="ARBA00022519"/>
    </source>
</evidence>
<dbReference type="InterPro" id="IPR058781">
    <property type="entry name" value="HH_AprE-like"/>
</dbReference>
<feature type="domain" description="AprE-like beta-barrel" evidence="12">
    <location>
        <begin position="343"/>
        <end position="433"/>
    </location>
</feature>
<evidence type="ECO:0000256" key="8">
    <source>
        <dbReference type="ARBA" id="ARBA00023136"/>
    </source>
</evidence>
<keyword evidence="8 9" id="KW-0472">Membrane</keyword>
<evidence type="ECO:0000313" key="13">
    <source>
        <dbReference type="EMBL" id="SOD98705.1"/>
    </source>
</evidence>
<evidence type="ECO:0000256" key="10">
    <source>
        <dbReference type="SAM" id="Coils"/>
    </source>
</evidence>
<accession>A0A286GT36</accession>
<keyword evidence="5 9" id="KW-0997">Cell inner membrane</keyword>
<dbReference type="InterPro" id="IPR010129">
    <property type="entry name" value="T1SS_HlyD"/>
</dbReference>
<gene>
    <name evidence="13" type="ORF">SAMN05421508_10857</name>
</gene>
<name>A0A286GT36_9PROT</name>
<evidence type="ECO:0000259" key="12">
    <source>
        <dbReference type="Pfam" id="PF26002"/>
    </source>
</evidence>
<dbReference type="Gene3D" id="2.40.30.170">
    <property type="match status" value="1"/>
</dbReference>
<feature type="coiled-coil region" evidence="10">
    <location>
        <begin position="231"/>
        <end position="272"/>
    </location>
</feature>
<keyword evidence="14" id="KW-1185">Reference proteome</keyword>
<dbReference type="OrthoDB" id="9810980at2"/>
<dbReference type="PRINTS" id="PR01490">
    <property type="entry name" value="RTXTOXIND"/>
</dbReference>
<dbReference type="GO" id="GO:0005886">
    <property type="term" value="C:plasma membrane"/>
    <property type="evidence" value="ECO:0007669"/>
    <property type="project" value="UniProtKB-SubCell"/>
</dbReference>
<protein>
    <recommendedName>
        <fullName evidence="9">Membrane fusion protein (MFP) family protein</fullName>
    </recommendedName>
</protein>
<proteinExistence type="inferred from homology"/>
<dbReference type="PANTHER" id="PTHR30386:SF26">
    <property type="entry name" value="TRANSPORT PROTEIN COMB"/>
    <property type="match status" value="1"/>
</dbReference>
<dbReference type="Pfam" id="PF26002">
    <property type="entry name" value="Beta-barrel_AprE"/>
    <property type="match status" value="1"/>
</dbReference>
<dbReference type="InterPro" id="IPR058982">
    <property type="entry name" value="Beta-barrel_AprE"/>
</dbReference>
<keyword evidence="3 9" id="KW-0813">Transport</keyword>
<keyword evidence="10" id="KW-0175">Coiled coil</keyword>
<keyword evidence="6 9" id="KW-0812">Transmembrane</keyword>
<evidence type="ECO:0000256" key="6">
    <source>
        <dbReference type="ARBA" id="ARBA00022692"/>
    </source>
</evidence>
<evidence type="ECO:0000256" key="3">
    <source>
        <dbReference type="ARBA" id="ARBA00022448"/>
    </source>
</evidence>
<organism evidence="13 14">
    <name type="scientific">Caenispirillum bisanense</name>
    <dbReference type="NCBI Taxonomy" id="414052"/>
    <lineage>
        <taxon>Bacteria</taxon>
        <taxon>Pseudomonadati</taxon>
        <taxon>Pseudomonadota</taxon>
        <taxon>Alphaproteobacteria</taxon>
        <taxon>Rhodospirillales</taxon>
        <taxon>Novispirillaceae</taxon>
        <taxon>Caenispirillum</taxon>
    </lineage>
</organism>
<dbReference type="Pfam" id="PF25994">
    <property type="entry name" value="HH_AprE"/>
    <property type="match status" value="1"/>
</dbReference>
<feature type="domain" description="AprE-like long alpha-helical hairpin" evidence="11">
    <location>
        <begin position="118"/>
        <end position="300"/>
    </location>
</feature>
<sequence length="456" mass="50719">MSQLSTAPSPTVGSPRKVQRGSRQIRYLAQFVLLEEKGMSWLAGAAVLVVAALVTAFVAWSSLIKIDEVAVASGSVIPRSKVQVVQHLEGGIVRDILVEERQVVEQGAVLARLDPIQATAELEQIRARRISLQLREERLRAFLFGRDPDFAFVEPRYAHLIADQVAIFRAAKDRWDSQRAVLEGEILQKEAEADAAMRQMEAVGRQVRLLGEEVEMLRTLFEQGHASKVRFFEIQREKAAAESEMSRLQGQRDTAEKAVIELRERIGDLDNNQRQDAVGELGTVTAELAQVDEAISRAQDMVTRLEVVAPVKGYVQNLQVRNAGTVIPAGGVLMEVVPVDDELRVETKIATRDVGHVAAGQMVKVKVSSYDFVRYGAVEGRLEYVSATTYVDEQNGQPYYKGMVSLPRTYLGENPNENRILPGMTVQADIVTGEKTLLQYLLKPIYVSLAHAFRER</sequence>
<evidence type="ECO:0000256" key="7">
    <source>
        <dbReference type="ARBA" id="ARBA00022989"/>
    </source>
</evidence>
<keyword evidence="7 9" id="KW-1133">Transmembrane helix</keyword>
<dbReference type="RefSeq" id="WP_097280464.1">
    <property type="nucleotide sequence ID" value="NZ_OCNJ01000008.1"/>
</dbReference>
<dbReference type="Gene3D" id="2.40.50.100">
    <property type="match status" value="1"/>
</dbReference>
<evidence type="ECO:0000256" key="4">
    <source>
        <dbReference type="ARBA" id="ARBA00022475"/>
    </source>
</evidence>
<evidence type="ECO:0000259" key="11">
    <source>
        <dbReference type="Pfam" id="PF25994"/>
    </source>
</evidence>
<dbReference type="Proteomes" id="UP000219621">
    <property type="component" value="Unassembled WGS sequence"/>
</dbReference>
<dbReference type="PANTHER" id="PTHR30386">
    <property type="entry name" value="MEMBRANE FUSION SUBUNIT OF EMRAB-TOLC MULTIDRUG EFFLUX PUMP"/>
    <property type="match status" value="1"/>
</dbReference>
<dbReference type="EMBL" id="OCNJ01000008">
    <property type="protein sequence ID" value="SOD98705.1"/>
    <property type="molecule type" value="Genomic_DNA"/>
</dbReference>
<comment type="similarity">
    <text evidence="2 9">Belongs to the membrane fusion protein (MFP) (TC 8.A.1) family.</text>
</comment>
<dbReference type="InterPro" id="IPR050739">
    <property type="entry name" value="MFP"/>
</dbReference>
<feature type="transmembrane region" description="Helical" evidence="9">
    <location>
        <begin position="41"/>
        <end position="60"/>
    </location>
</feature>
<dbReference type="AlphaFoldDB" id="A0A286GT36"/>
<evidence type="ECO:0000256" key="2">
    <source>
        <dbReference type="ARBA" id="ARBA00009477"/>
    </source>
</evidence>